<dbReference type="KEGG" id="eha:Ethha_2289"/>
<dbReference type="RefSeq" id="WP_013486150.1">
    <property type="nucleotide sequence ID" value="NC_014828.1"/>
</dbReference>
<reference evidence="6 7" key="1">
    <citation type="submission" date="2010-12" db="EMBL/GenBank/DDBJ databases">
        <title>Complete sequence of Ethanoligenens harbinense YUAN-3.</title>
        <authorList>
            <person name="Lucas S."/>
            <person name="Copeland A."/>
            <person name="Lapidus A."/>
            <person name="Cheng J.-F."/>
            <person name="Bruce D."/>
            <person name="Goodwin L."/>
            <person name="Pitluck S."/>
            <person name="Chertkov O."/>
            <person name="Misra M."/>
            <person name="Detter J.C."/>
            <person name="Han C."/>
            <person name="Tapia R."/>
            <person name="Land M."/>
            <person name="Hauser L."/>
            <person name="Jeffries C."/>
            <person name="Kyrpides N."/>
            <person name="Ivanova N."/>
            <person name="Mikhailova N."/>
            <person name="Wang A."/>
            <person name="Mouttaki H."/>
            <person name="He Z."/>
            <person name="Zhou J."/>
            <person name="Hemme C.L."/>
            <person name="Woyke T."/>
        </authorList>
    </citation>
    <scope>NUCLEOTIDE SEQUENCE [LARGE SCALE GENOMIC DNA]</scope>
    <source>
        <strain evidence="7">DSM 18485 / JCM 12961 / CGMCC 1.5033 / YUAN-3</strain>
    </source>
</reference>
<sequence>MQGFWQAFLLSTGAGLATALGSLIALFSKRENRRFLSFSLGFAAGVMILVSVADLLPQARAHLLQEMQAQTADGLTLVFLCAGLACAAAIDRALPHRERKTPVTGGTAAALARVGAVTAVAVTLHNLPEGMATFMAGYAGLRIGLPVAVSIALHNIPEGIAVSAPLYYGTGSRVKAFTFSALSGLSEPVGALLAFTVLRPFLSPLLFGVLFAWVAGIMLYLSFAGLIPSARAAGHTGFAVGGIFAGLAFMQFALIVLSI</sequence>
<keyword evidence="3 5" id="KW-1133">Transmembrane helix</keyword>
<evidence type="ECO:0000256" key="3">
    <source>
        <dbReference type="ARBA" id="ARBA00022989"/>
    </source>
</evidence>
<feature type="transmembrane region" description="Helical" evidence="5">
    <location>
        <begin position="177"/>
        <end position="198"/>
    </location>
</feature>
<comment type="subcellular location">
    <subcellularLocation>
        <location evidence="1">Membrane</location>
        <topology evidence="1">Multi-pass membrane protein</topology>
    </subcellularLocation>
</comment>
<feature type="transmembrane region" description="Helical" evidence="5">
    <location>
        <begin position="106"/>
        <end position="124"/>
    </location>
</feature>
<dbReference type="HOGENOM" id="CLU_015114_1_3_9"/>
<evidence type="ECO:0000313" key="7">
    <source>
        <dbReference type="Proteomes" id="UP000001551"/>
    </source>
</evidence>
<accession>E6U4R7</accession>
<dbReference type="GO" id="GO:0005385">
    <property type="term" value="F:zinc ion transmembrane transporter activity"/>
    <property type="evidence" value="ECO:0007669"/>
    <property type="project" value="TreeGrafter"/>
</dbReference>
<evidence type="ECO:0000256" key="4">
    <source>
        <dbReference type="ARBA" id="ARBA00023136"/>
    </source>
</evidence>
<dbReference type="PANTHER" id="PTHR11040:SF205">
    <property type="entry name" value="ZINC TRANSPORTER ZUPT"/>
    <property type="match status" value="1"/>
</dbReference>
<evidence type="ECO:0000313" key="6">
    <source>
        <dbReference type="EMBL" id="ADU27802.1"/>
    </source>
</evidence>
<keyword evidence="2 5" id="KW-0812">Transmembrane</keyword>
<dbReference type="InterPro" id="IPR003689">
    <property type="entry name" value="ZIP"/>
</dbReference>
<feature type="transmembrane region" description="Helical" evidence="5">
    <location>
        <begin position="204"/>
        <end position="226"/>
    </location>
</feature>
<dbReference type="STRING" id="663278.Ethha_2289"/>
<keyword evidence="4 5" id="KW-0472">Membrane</keyword>
<organism evidence="6 7">
    <name type="scientific">Ethanoligenens harbinense (strain DSM 18485 / JCM 12961 / CGMCC 1.5033 / YUAN-3)</name>
    <dbReference type="NCBI Taxonomy" id="663278"/>
    <lineage>
        <taxon>Bacteria</taxon>
        <taxon>Bacillati</taxon>
        <taxon>Bacillota</taxon>
        <taxon>Clostridia</taxon>
        <taxon>Eubacteriales</taxon>
        <taxon>Oscillospiraceae</taxon>
        <taxon>Ethanoligenens</taxon>
    </lineage>
</organism>
<dbReference type="EMBL" id="CP002400">
    <property type="protein sequence ID" value="ADU27802.1"/>
    <property type="molecule type" value="Genomic_DNA"/>
</dbReference>
<feature type="transmembrane region" description="Helical" evidence="5">
    <location>
        <begin position="6"/>
        <end position="28"/>
    </location>
</feature>
<name>E6U4R7_ETHHY</name>
<dbReference type="Proteomes" id="UP000001551">
    <property type="component" value="Chromosome"/>
</dbReference>
<gene>
    <name evidence="6" type="ordered locus">Ethha_2289</name>
</gene>
<feature type="transmembrane region" description="Helical" evidence="5">
    <location>
        <begin position="76"/>
        <end position="94"/>
    </location>
</feature>
<dbReference type="GO" id="GO:0016020">
    <property type="term" value="C:membrane"/>
    <property type="evidence" value="ECO:0007669"/>
    <property type="project" value="UniProtKB-SubCell"/>
</dbReference>
<feature type="transmembrane region" description="Helical" evidence="5">
    <location>
        <begin position="238"/>
        <end position="257"/>
    </location>
</feature>
<dbReference type="eggNOG" id="COG0428">
    <property type="taxonomic scope" value="Bacteria"/>
</dbReference>
<dbReference type="Pfam" id="PF02535">
    <property type="entry name" value="Zip"/>
    <property type="match status" value="1"/>
</dbReference>
<feature type="transmembrane region" description="Helical" evidence="5">
    <location>
        <begin position="35"/>
        <end position="56"/>
    </location>
</feature>
<dbReference type="AlphaFoldDB" id="E6U4R7"/>
<proteinExistence type="predicted"/>
<evidence type="ECO:0000256" key="5">
    <source>
        <dbReference type="SAM" id="Phobius"/>
    </source>
</evidence>
<dbReference type="PANTHER" id="PTHR11040">
    <property type="entry name" value="ZINC/IRON TRANSPORTER"/>
    <property type="match status" value="1"/>
</dbReference>
<dbReference type="NCBIfam" id="NF003243">
    <property type="entry name" value="PRK04201.1"/>
    <property type="match status" value="1"/>
</dbReference>
<keyword evidence="7" id="KW-1185">Reference proteome</keyword>
<evidence type="ECO:0000256" key="2">
    <source>
        <dbReference type="ARBA" id="ARBA00022692"/>
    </source>
</evidence>
<protein>
    <submittedName>
        <fullName evidence="6">Zinc/iron permease</fullName>
    </submittedName>
</protein>
<evidence type="ECO:0000256" key="1">
    <source>
        <dbReference type="ARBA" id="ARBA00004141"/>
    </source>
</evidence>